<dbReference type="Proteomes" id="UP001257739">
    <property type="component" value="Unassembled WGS sequence"/>
</dbReference>
<keyword evidence="3" id="KW-1185">Reference proteome</keyword>
<evidence type="ECO:0000313" key="2">
    <source>
        <dbReference type="EMBL" id="MDR7086619.1"/>
    </source>
</evidence>
<proteinExistence type="predicted"/>
<accession>A0ABU1UN60</accession>
<dbReference type="PANTHER" id="PTHR42695">
    <property type="entry name" value="GLUTAMINE AMIDOTRANSFERASE YLR126C-RELATED"/>
    <property type="match status" value="1"/>
</dbReference>
<comment type="caution">
    <text evidence="2">The sequence shown here is derived from an EMBL/GenBank/DDBJ whole genome shotgun (WGS) entry which is preliminary data.</text>
</comment>
<dbReference type="InterPro" id="IPR029062">
    <property type="entry name" value="Class_I_gatase-like"/>
</dbReference>
<sequence length="226" mass="24807">MRIHVIADVVDSDGGHVVERLEQLGGEIVQLDRDELATYDSIGDSDLILLLGSDRAAHEPKWLDVVEAESVFVRAALRDSTPVIGICYGAQLMARALGGTSWRADQAEVGWQRIDTVDPVLCPEGPWAQLHSDVFAPPPTARVLGTSWRGTQCFIDDSLGTRAIAWQFHPEVTAATYERWVNEGYYGDGGVDEKDLIRQAYENEARSRIAAHKLTDSALTFLGVSS</sequence>
<dbReference type="RefSeq" id="WP_309968798.1">
    <property type="nucleotide sequence ID" value="NZ_JAVDWH010000001.1"/>
</dbReference>
<evidence type="ECO:0000259" key="1">
    <source>
        <dbReference type="Pfam" id="PF00117"/>
    </source>
</evidence>
<feature type="domain" description="Glutamine amidotransferase" evidence="1">
    <location>
        <begin position="9"/>
        <end position="177"/>
    </location>
</feature>
<dbReference type="Gene3D" id="3.40.50.880">
    <property type="match status" value="1"/>
</dbReference>
<dbReference type="PANTHER" id="PTHR42695:SF5">
    <property type="entry name" value="GLUTAMINE AMIDOTRANSFERASE YLR126C-RELATED"/>
    <property type="match status" value="1"/>
</dbReference>
<dbReference type="InterPro" id="IPR044992">
    <property type="entry name" value="ChyE-like"/>
</dbReference>
<dbReference type="PROSITE" id="PS51273">
    <property type="entry name" value="GATASE_TYPE_1"/>
    <property type="match status" value="1"/>
</dbReference>
<dbReference type="Pfam" id="PF00117">
    <property type="entry name" value="GATase"/>
    <property type="match status" value="1"/>
</dbReference>
<dbReference type="InterPro" id="IPR017926">
    <property type="entry name" value="GATASE"/>
</dbReference>
<dbReference type="SUPFAM" id="SSF52317">
    <property type="entry name" value="Class I glutamine amidotransferase-like"/>
    <property type="match status" value="1"/>
</dbReference>
<name>A0ABU1UN60_9ACTN</name>
<dbReference type="EC" id="6.3.5.2" evidence="2"/>
<gene>
    <name evidence="2" type="ORF">J2X11_001458</name>
</gene>
<dbReference type="EMBL" id="JAVDWH010000001">
    <property type="protein sequence ID" value="MDR7086619.1"/>
    <property type="molecule type" value="Genomic_DNA"/>
</dbReference>
<evidence type="ECO:0000313" key="3">
    <source>
        <dbReference type="Proteomes" id="UP001257739"/>
    </source>
</evidence>
<keyword evidence="2" id="KW-0436">Ligase</keyword>
<organism evidence="2 3">
    <name type="scientific">Aeromicrobium panaciterrae</name>
    <dbReference type="NCBI Taxonomy" id="363861"/>
    <lineage>
        <taxon>Bacteria</taxon>
        <taxon>Bacillati</taxon>
        <taxon>Actinomycetota</taxon>
        <taxon>Actinomycetes</taxon>
        <taxon>Propionibacteriales</taxon>
        <taxon>Nocardioidaceae</taxon>
        <taxon>Aeromicrobium</taxon>
    </lineage>
</organism>
<dbReference type="GO" id="GO:0003922">
    <property type="term" value="F:GMP synthase (glutamine-hydrolyzing) activity"/>
    <property type="evidence" value="ECO:0007669"/>
    <property type="project" value="UniProtKB-EC"/>
</dbReference>
<protein>
    <submittedName>
        <fullName evidence="2">GMP synthase (Glutamine-hydrolyzing)</fullName>
        <ecNumber evidence="2">6.3.5.2</ecNumber>
    </submittedName>
</protein>
<reference evidence="2 3" key="1">
    <citation type="submission" date="2023-07" db="EMBL/GenBank/DDBJ databases">
        <title>Sorghum-associated microbial communities from plants grown in Nebraska, USA.</title>
        <authorList>
            <person name="Schachtman D."/>
        </authorList>
    </citation>
    <scope>NUCLEOTIDE SEQUENCE [LARGE SCALE GENOMIC DNA]</scope>
    <source>
        <strain evidence="2 3">BE248</strain>
    </source>
</reference>